<dbReference type="InterPro" id="IPR007632">
    <property type="entry name" value="Anoctamin"/>
</dbReference>
<protein>
    <recommendedName>
        <fullName evidence="6">Anoctamin transmembrane domain-containing protein</fullName>
    </recommendedName>
</protein>
<feature type="domain" description="Anoctamin transmembrane" evidence="6">
    <location>
        <begin position="134"/>
        <end position="683"/>
    </location>
</feature>
<keyword evidence="4 5" id="KW-0472">Membrane</keyword>
<feature type="transmembrane region" description="Helical" evidence="5">
    <location>
        <begin position="290"/>
        <end position="313"/>
    </location>
</feature>
<organism evidence="7 8">
    <name type="scientific">Effrenium voratum</name>
    <dbReference type="NCBI Taxonomy" id="2562239"/>
    <lineage>
        <taxon>Eukaryota</taxon>
        <taxon>Sar</taxon>
        <taxon>Alveolata</taxon>
        <taxon>Dinophyceae</taxon>
        <taxon>Suessiales</taxon>
        <taxon>Symbiodiniaceae</taxon>
        <taxon>Effrenium</taxon>
    </lineage>
</organism>
<evidence type="ECO:0000313" key="7">
    <source>
        <dbReference type="EMBL" id="CAJ1393320.1"/>
    </source>
</evidence>
<evidence type="ECO:0000256" key="4">
    <source>
        <dbReference type="ARBA" id="ARBA00023136"/>
    </source>
</evidence>
<evidence type="ECO:0000256" key="2">
    <source>
        <dbReference type="ARBA" id="ARBA00022692"/>
    </source>
</evidence>
<comment type="caution">
    <text evidence="7">The sequence shown here is derived from an EMBL/GenBank/DDBJ whole genome shotgun (WGS) entry which is preliminary data.</text>
</comment>
<feature type="transmembrane region" description="Helical" evidence="5">
    <location>
        <begin position="661"/>
        <end position="682"/>
    </location>
</feature>
<feature type="transmembrane region" description="Helical" evidence="5">
    <location>
        <begin position="176"/>
        <end position="195"/>
    </location>
</feature>
<dbReference type="GO" id="GO:0016020">
    <property type="term" value="C:membrane"/>
    <property type="evidence" value="ECO:0007669"/>
    <property type="project" value="UniProtKB-SubCell"/>
</dbReference>
<reference evidence="7" key="1">
    <citation type="submission" date="2023-08" db="EMBL/GenBank/DDBJ databases">
        <authorList>
            <person name="Chen Y."/>
            <person name="Shah S."/>
            <person name="Dougan E. K."/>
            <person name="Thang M."/>
            <person name="Chan C."/>
        </authorList>
    </citation>
    <scope>NUCLEOTIDE SEQUENCE</scope>
</reference>
<feature type="transmembrane region" description="Helical" evidence="5">
    <location>
        <begin position="395"/>
        <end position="415"/>
    </location>
</feature>
<feature type="transmembrane region" description="Helical" evidence="5">
    <location>
        <begin position="623"/>
        <end position="641"/>
    </location>
</feature>
<evidence type="ECO:0000313" key="8">
    <source>
        <dbReference type="Proteomes" id="UP001178507"/>
    </source>
</evidence>
<dbReference type="EMBL" id="CAUJNA010002535">
    <property type="protein sequence ID" value="CAJ1393320.1"/>
    <property type="molecule type" value="Genomic_DNA"/>
</dbReference>
<keyword evidence="2 5" id="KW-0812">Transmembrane</keyword>
<sequence>MAEPSKTPIVAVWVPSTPSEQQLQRCNLRHPEEAPGWQPLTDGQHMGLVTLAKPADRACPCDVLIQCRSQVDLLLRSLDSKAGERLQRWPVHDRRKDLFYRSLQPGILMGPLRSADKLFWLQTAGQLPLLDQLRLAFGEDVGFSFAWHVTYLVCLSSMALTSGIFTAVTWSDADAYRALMPVVSFLIVSWTIAVTETQSAVVQKLECHWHKLHQATLTRADDTASTVSSELSFAFGRPPPSLDARNGSFPERLRLRPPESFTRRQSSSKKWKQQRSACLSWLKRNFKFQLLCAPILILEWLFIWSFFLGFFWLQLWTTFEWGGCREYNRHSGTLDCMSPEFLYPVWGKVFGAVPSFAQGLGFEMVSGLSKMSVDILVSMQTWPSQDEMRCAAATYYFFLEVVAKLGFICLLGFLYVPDYGADASTCTHRIDYWFLGDWSFSCLKVNVPPFLRLQLFISSVKGPFLISALLGIFKTTLLPILIEKLRAFEDRAQPLRCLVRLSIFLLRLMMVVLYCDWNARGVGGAGALCETPLCLQKEPWAAALREAQRRVFEPFEEYVELLLHFLWVSCFLVVYPLGGVLALGFQALELRCDTLKLLAARRQPFPRHARLAQVWVPVCAKQIVHISIVMNVLVLLLPYALAAQGCDGDLSFNGGCMGPTAALAIAGVAVLELYWYGIHFVLTRCQSEPKLDCIEESPCADIVPVQKVELKLPKAKPKSCCDWMWL</sequence>
<evidence type="ECO:0000256" key="3">
    <source>
        <dbReference type="ARBA" id="ARBA00022989"/>
    </source>
</evidence>
<dbReference type="Pfam" id="PF04547">
    <property type="entry name" value="Anoctamin"/>
    <property type="match status" value="1"/>
</dbReference>
<dbReference type="Proteomes" id="UP001178507">
    <property type="component" value="Unassembled WGS sequence"/>
</dbReference>
<dbReference type="GO" id="GO:0005254">
    <property type="term" value="F:chloride channel activity"/>
    <property type="evidence" value="ECO:0007669"/>
    <property type="project" value="TreeGrafter"/>
</dbReference>
<comment type="subcellular location">
    <subcellularLocation>
        <location evidence="1">Membrane</location>
        <topology evidence="1">Multi-pass membrane protein</topology>
    </subcellularLocation>
</comment>
<name>A0AA36N061_9DINO</name>
<evidence type="ECO:0000259" key="6">
    <source>
        <dbReference type="Pfam" id="PF04547"/>
    </source>
</evidence>
<dbReference type="AlphaFoldDB" id="A0AA36N061"/>
<feature type="transmembrane region" description="Helical" evidence="5">
    <location>
        <begin position="149"/>
        <end position="170"/>
    </location>
</feature>
<keyword evidence="8" id="KW-1185">Reference proteome</keyword>
<evidence type="ECO:0000256" key="5">
    <source>
        <dbReference type="SAM" id="Phobius"/>
    </source>
</evidence>
<feature type="transmembrane region" description="Helical" evidence="5">
    <location>
        <begin position="494"/>
        <end position="514"/>
    </location>
</feature>
<proteinExistence type="predicted"/>
<keyword evidence="3 5" id="KW-1133">Transmembrane helix</keyword>
<feature type="transmembrane region" description="Helical" evidence="5">
    <location>
        <begin position="565"/>
        <end position="588"/>
    </location>
</feature>
<evidence type="ECO:0000256" key="1">
    <source>
        <dbReference type="ARBA" id="ARBA00004141"/>
    </source>
</evidence>
<gene>
    <name evidence="7" type="ORF">EVOR1521_LOCUS18215</name>
</gene>
<accession>A0AA36N061</accession>
<dbReference type="PANTHER" id="PTHR12308:SF73">
    <property type="entry name" value="ANOCTAMIN"/>
    <property type="match status" value="1"/>
</dbReference>
<dbReference type="PANTHER" id="PTHR12308">
    <property type="entry name" value="ANOCTAMIN"/>
    <property type="match status" value="1"/>
</dbReference>
<feature type="transmembrane region" description="Helical" evidence="5">
    <location>
        <begin position="464"/>
        <end position="482"/>
    </location>
</feature>
<dbReference type="InterPro" id="IPR049452">
    <property type="entry name" value="Anoctamin_TM"/>
</dbReference>